<accession>A0A9E2KQ33</accession>
<proteinExistence type="predicted"/>
<name>A0A9E2KQ33_9LACO</name>
<keyword evidence="2" id="KW-1133">Transmembrane helix</keyword>
<reference evidence="3" key="2">
    <citation type="submission" date="2021-04" db="EMBL/GenBank/DDBJ databases">
        <authorList>
            <person name="Gilroy R."/>
        </authorList>
    </citation>
    <scope>NUCLEOTIDE SEQUENCE</scope>
    <source>
        <strain evidence="3">F6-686</strain>
    </source>
</reference>
<dbReference type="AlphaFoldDB" id="A0A9E2KQ33"/>
<reference evidence="3" key="1">
    <citation type="journal article" date="2021" name="PeerJ">
        <title>Extensive microbial diversity within the chicken gut microbiome revealed by metagenomics and culture.</title>
        <authorList>
            <person name="Gilroy R."/>
            <person name="Ravi A."/>
            <person name="Getino M."/>
            <person name="Pursley I."/>
            <person name="Horton D.L."/>
            <person name="Alikhan N.F."/>
            <person name="Baker D."/>
            <person name="Gharbi K."/>
            <person name="Hall N."/>
            <person name="Watson M."/>
            <person name="Adriaenssens E.M."/>
            <person name="Foster-Nyarko E."/>
            <person name="Jarju S."/>
            <person name="Secka A."/>
            <person name="Antonio M."/>
            <person name="Oren A."/>
            <person name="Chaudhuri R.R."/>
            <person name="La Ragione R."/>
            <person name="Hildebrand F."/>
            <person name="Pallen M.J."/>
        </authorList>
    </citation>
    <scope>NUCLEOTIDE SEQUENCE</scope>
    <source>
        <strain evidence="3">F6-686</strain>
    </source>
</reference>
<keyword evidence="2" id="KW-0812">Transmembrane</keyword>
<dbReference type="EMBL" id="JAHLFT010000026">
    <property type="protein sequence ID" value="MBU3827936.1"/>
    <property type="molecule type" value="Genomic_DNA"/>
</dbReference>
<evidence type="ECO:0000256" key="1">
    <source>
        <dbReference type="SAM" id="MobiDB-lite"/>
    </source>
</evidence>
<feature type="transmembrane region" description="Helical" evidence="2">
    <location>
        <begin position="7"/>
        <end position="30"/>
    </location>
</feature>
<protein>
    <submittedName>
        <fullName evidence="3">ComGF family competence protein</fullName>
    </submittedName>
</protein>
<dbReference type="Pfam" id="PF15980">
    <property type="entry name" value="ComGF"/>
    <property type="match status" value="1"/>
</dbReference>
<sequence length="174" mass="20499">MAKRKGFLLIEAVFSIFITFLCVLVLQGLMKNLLNLKKYQSNANEIAFSYVQLEQFFNEKNTITYALPEKSTSFKAVLCREKDGQKKVYIVEQYRHILRMTTVHSGHMPLLLNIKEASFQTRDRLLKIKIEEKDGRESYLYFKLHSQPVKKHEQKKKEVKKAITKKNNSKRVIK</sequence>
<evidence type="ECO:0000313" key="4">
    <source>
        <dbReference type="Proteomes" id="UP000823844"/>
    </source>
</evidence>
<comment type="caution">
    <text evidence="3">The sequence shown here is derived from an EMBL/GenBank/DDBJ whole genome shotgun (WGS) entry which is preliminary data.</text>
</comment>
<evidence type="ECO:0000256" key="2">
    <source>
        <dbReference type="SAM" id="Phobius"/>
    </source>
</evidence>
<feature type="region of interest" description="Disordered" evidence="1">
    <location>
        <begin position="150"/>
        <end position="174"/>
    </location>
</feature>
<keyword evidence="2" id="KW-0472">Membrane</keyword>
<dbReference type="Proteomes" id="UP000823844">
    <property type="component" value="Unassembled WGS sequence"/>
</dbReference>
<evidence type="ECO:0000313" key="3">
    <source>
        <dbReference type="EMBL" id="MBU3827936.1"/>
    </source>
</evidence>
<organism evidence="3 4">
    <name type="scientific">Candidatus Lactobacillus pullistercoris</name>
    <dbReference type="NCBI Taxonomy" id="2838636"/>
    <lineage>
        <taxon>Bacteria</taxon>
        <taxon>Bacillati</taxon>
        <taxon>Bacillota</taxon>
        <taxon>Bacilli</taxon>
        <taxon>Lactobacillales</taxon>
        <taxon>Lactobacillaceae</taxon>
        <taxon>Lactobacillus</taxon>
    </lineage>
</organism>
<gene>
    <name evidence="3" type="ORF">H9806_02095</name>
</gene>
<dbReference type="InterPro" id="IPR016977">
    <property type="entry name" value="ComGF"/>
</dbReference>